<sequence>MPLTNSLRQLLVTAIDTRLKTILTAGGVFQTNLGQNIYWYRTRLDPSGLPALVCRDRLNQEWATAGRWVRTLQIEMELFLAPASTPDLIMRQALSDIEIAIGQDVTWGGLAEDTKMFEGERVGFDDFESIIIASGFFLSVEYTTDPWNPRA</sequence>
<gene>
    <name evidence="1" type="ORF">UY48_C0010G0007</name>
</gene>
<dbReference type="EMBL" id="LCQD01000010">
    <property type="protein sequence ID" value="KKW12655.1"/>
    <property type="molecule type" value="Genomic_DNA"/>
</dbReference>
<evidence type="ECO:0000313" key="2">
    <source>
        <dbReference type="Proteomes" id="UP000034588"/>
    </source>
</evidence>
<dbReference type="AlphaFoldDB" id="A0A0G1W273"/>
<name>A0A0G1W273_9BACT</name>
<dbReference type="Proteomes" id="UP000034588">
    <property type="component" value="Unassembled WGS sequence"/>
</dbReference>
<accession>A0A0G1W273</accession>
<reference evidence="1 2" key="1">
    <citation type="journal article" date="2015" name="Nature">
        <title>rRNA introns, odd ribosomes, and small enigmatic genomes across a large radiation of phyla.</title>
        <authorList>
            <person name="Brown C.T."/>
            <person name="Hug L.A."/>
            <person name="Thomas B.C."/>
            <person name="Sharon I."/>
            <person name="Castelle C.J."/>
            <person name="Singh A."/>
            <person name="Wilkins M.J."/>
            <person name="Williams K.H."/>
            <person name="Banfield J.F."/>
        </authorList>
    </citation>
    <scope>NUCLEOTIDE SEQUENCE [LARGE SCALE GENOMIC DNA]</scope>
</reference>
<organism evidence="1 2">
    <name type="scientific">Candidatus Gottesmanbacteria bacterium GW2011_GWB1_49_7</name>
    <dbReference type="NCBI Taxonomy" id="1618448"/>
    <lineage>
        <taxon>Bacteria</taxon>
        <taxon>Candidatus Gottesmaniibacteriota</taxon>
    </lineage>
</organism>
<protein>
    <submittedName>
        <fullName evidence="1">Uncharacterized protein</fullName>
    </submittedName>
</protein>
<evidence type="ECO:0000313" key="1">
    <source>
        <dbReference type="EMBL" id="KKW12655.1"/>
    </source>
</evidence>
<proteinExistence type="predicted"/>
<comment type="caution">
    <text evidence="1">The sequence shown here is derived from an EMBL/GenBank/DDBJ whole genome shotgun (WGS) entry which is preliminary data.</text>
</comment>